<dbReference type="InterPro" id="IPR006135">
    <property type="entry name" value="T3SS_substrate_exporter"/>
</dbReference>
<dbReference type="Gene3D" id="3.40.1690.10">
    <property type="entry name" value="secretion proteins EscU"/>
    <property type="match status" value="1"/>
</dbReference>
<evidence type="ECO:0000313" key="4">
    <source>
        <dbReference type="Proteomes" id="UP001279642"/>
    </source>
</evidence>
<dbReference type="InterPro" id="IPR029025">
    <property type="entry name" value="T3SS_substrate_exporter_C"/>
</dbReference>
<reference evidence="3 4" key="1">
    <citation type="journal article" date="2016" name="Antonie Van Leeuwenhoek">
        <title>Dongia soli sp. nov., isolated from soil from Dokdo, Korea.</title>
        <authorList>
            <person name="Kim D.U."/>
            <person name="Lee H."/>
            <person name="Kim H."/>
            <person name="Kim S.G."/>
            <person name="Ka J.O."/>
        </authorList>
    </citation>
    <scope>NUCLEOTIDE SEQUENCE [LARGE SCALE GENOMIC DNA]</scope>
    <source>
        <strain evidence="3 4">D78</strain>
    </source>
</reference>
<proteinExistence type="inferred from homology"/>
<dbReference type="Proteomes" id="UP001279642">
    <property type="component" value="Unassembled WGS sequence"/>
</dbReference>
<name>A0ABU5E942_9PROT</name>
<feature type="region of interest" description="Disordered" evidence="2">
    <location>
        <begin position="1"/>
        <end position="63"/>
    </location>
</feature>
<dbReference type="SUPFAM" id="SSF160544">
    <property type="entry name" value="EscU C-terminal domain-like"/>
    <property type="match status" value="1"/>
</dbReference>
<dbReference type="Pfam" id="PF01312">
    <property type="entry name" value="Bac_export_2"/>
    <property type="match status" value="1"/>
</dbReference>
<evidence type="ECO:0000256" key="2">
    <source>
        <dbReference type="SAM" id="MobiDB-lite"/>
    </source>
</evidence>
<feature type="compositionally biased region" description="Polar residues" evidence="2">
    <location>
        <begin position="159"/>
        <end position="170"/>
    </location>
</feature>
<keyword evidence="4" id="KW-1185">Reference proteome</keyword>
<evidence type="ECO:0000313" key="3">
    <source>
        <dbReference type="EMBL" id="MDY0882671.1"/>
    </source>
</evidence>
<organism evidence="3 4">
    <name type="scientific">Dongia soli</name>
    <dbReference type="NCBI Taxonomy" id="600628"/>
    <lineage>
        <taxon>Bacteria</taxon>
        <taxon>Pseudomonadati</taxon>
        <taxon>Pseudomonadota</taxon>
        <taxon>Alphaproteobacteria</taxon>
        <taxon>Rhodospirillales</taxon>
        <taxon>Dongiaceae</taxon>
        <taxon>Dongia</taxon>
    </lineage>
</organism>
<dbReference type="PANTHER" id="PTHR30531">
    <property type="entry name" value="FLAGELLAR BIOSYNTHETIC PROTEIN FLHB"/>
    <property type="match status" value="1"/>
</dbReference>
<sequence length="170" mass="17729">MAKDEIGPNRAPHGSADQRQNAKSGQDELQQNRSGLSGPMRARRPAQRADRQPGAANSAGTKPALAVALSYKDSEGKTNARQAPRVTATGRGSIAEQIVAIAFAKGVPVREDADLAQILATVDVDAEIPTDALSAVAEILSYLYRLNRQAPDGDIASGPLQTGQTTGDAT</sequence>
<feature type="region of interest" description="Disordered" evidence="2">
    <location>
        <begin position="150"/>
        <end position="170"/>
    </location>
</feature>
<gene>
    <name evidence="3" type="ORF">SMD27_07445</name>
</gene>
<protein>
    <submittedName>
        <fullName evidence="3">EscU/YscU/HrcU family type III secretion system export apparatus switch protein</fullName>
    </submittedName>
</protein>
<accession>A0ABU5E942</accession>
<dbReference type="PANTHER" id="PTHR30531:SF12">
    <property type="entry name" value="FLAGELLAR BIOSYNTHETIC PROTEIN FLHB"/>
    <property type="match status" value="1"/>
</dbReference>
<feature type="compositionally biased region" description="Polar residues" evidence="2">
    <location>
        <begin position="17"/>
        <end position="35"/>
    </location>
</feature>
<comment type="similarity">
    <text evidence="1">Belongs to the type III secretion exporter family.</text>
</comment>
<comment type="caution">
    <text evidence="3">The sequence shown here is derived from an EMBL/GenBank/DDBJ whole genome shotgun (WGS) entry which is preliminary data.</text>
</comment>
<dbReference type="EMBL" id="JAXCLW010000002">
    <property type="protein sequence ID" value="MDY0882671.1"/>
    <property type="molecule type" value="Genomic_DNA"/>
</dbReference>
<evidence type="ECO:0000256" key="1">
    <source>
        <dbReference type="ARBA" id="ARBA00010690"/>
    </source>
</evidence>
<dbReference type="RefSeq" id="WP_320507738.1">
    <property type="nucleotide sequence ID" value="NZ_JAXCLW010000002.1"/>
</dbReference>